<feature type="signal peptide" evidence="4">
    <location>
        <begin position="1"/>
        <end position="28"/>
    </location>
</feature>
<dbReference type="GO" id="GO:0015833">
    <property type="term" value="P:peptide transport"/>
    <property type="evidence" value="ECO:0007669"/>
    <property type="project" value="TreeGrafter"/>
</dbReference>
<evidence type="ECO:0000256" key="4">
    <source>
        <dbReference type="SAM" id="SignalP"/>
    </source>
</evidence>
<proteinExistence type="inferred from homology"/>
<name>G9WXJ7_9FIRM</name>
<dbReference type="AlphaFoldDB" id="G9WXJ7"/>
<dbReference type="EMBL" id="AFZE01000001">
    <property type="protein sequence ID" value="EHL16844.1"/>
    <property type="molecule type" value="Genomic_DNA"/>
</dbReference>
<organism evidence="6 7">
    <name type="scientific">Peptoanaerobacter stomatis</name>
    <dbReference type="NCBI Taxonomy" id="796937"/>
    <lineage>
        <taxon>Bacteria</taxon>
        <taxon>Bacillati</taxon>
        <taxon>Bacillota</taxon>
        <taxon>Clostridia</taxon>
        <taxon>Peptostreptococcales</taxon>
        <taxon>Filifactoraceae</taxon>
        <taxon>Peptoanaerobacter</taxon>
    </lineage>
</organism>
<dbReference type="PANTHER" id="PTHR30290:SF81">
    <property type="entry name" value="OLIGOPEPTIDE-BINDING PROTEIN OPPA"/>
    <property type="match status" value="1"/>
</dbReference>
<dbReference type="InterPro" id="IPR039424">
    <property type="entry name" value="SBP_5"/>
</dbReference>
<evidence type="ECO:0000256" key="3">
    <source>
        <dbReference type="ARBA" id="ARBA00022729"/>
    </source>
</evidence>
<evidence type="ECO:0000259" key="5">
    <source>
        <dbReference type="Pfam" id="PF00496"/>
    </source>
</evidence>
<evidence type="ECO:0000313" key="6">
    <source>
        <dbReference type="EMBL" id="EHL16844.1"/>
    </source>
</evidence>
<dbReference type="PANTHER" id="PTHR30290">
    <property type="entry name" value="PERIPLASMIC BINDING COMPONENT OF ABC TRANSPORTER"/>
    <property type="match status" value="1"/>
</dbReference>
<dbReference type="Gene3D" id="3.40.190.10">
    <property type="entry name" value="Periplasmic binding protein-like II"/>
    <property type="match status" value="1"/>
</dbReference>
<dbReference type="InterPro" id="IPR000914">
    <property type="entry name" value="SBP_5_dom"/>
</dbReference>
<dbReference type="Pfam" id="PF00496">
    <property type="entry name" value="SBP_bac_5"/>
    <property type="match status" value="1"/>
</dbReference>
<comment type="caution">
    <text evidence="6">The sequence shown here is derived from an EMBL/GenBank/DDBJ whole genome shotgun (WGS) entry which is preliminary data.</text>
</comment>
<gene>
    <name evidence="6" type="ORF">HMPREF9629_00086</name>
</gene>
<dbReference type="SUPFAM" id="SSF53850">
    <property type="entry name" value="Periplasmic binding protein-like II"/>
    <property type="match status" value="1"/>
</dbReference>
<dbReference type="HOGENOM" id="CLU_017028_7_5_9"/>
<sequence>MKLKKLATFIISSVICTSLLFGCSSSNEANKSGENSQKALNVGVAFFDVGLDPAIGWQGWDTVKMGVGETLVKVDKDLKTIPFLAEEFEQVDENTWEFKIRDNVKFHNGKTCDATAVMESIKRSVELNDRAKEALEGCTFEVRDNTVVLKTKEISPYIAQSLADPMFAIVDSEEGKNTEDFNVKPIATGPFKVESYTPEKEAVMASFEDYYGNKAKLSTVKYIFIPDANTRMLALQSGEIDVTVGLGTQQLSVLEKEKDIEVERIPSMRLIYAMLNPKNEFLQDKKVRQALNYAIDKETLANVTLASSGLPAYMPYPESLGYNDNKTDVYKYDVKKAKSLLEESGLKDTNGDGILEKDGKDVKLRITYYISRPEMPIIAQYIQTEFKKVGIDAELISFDKQAVDNYNAGDFDIGFDSWTVATSANPLKLLNLGFKTGATNNFNGYFSDERIDEIAELLKSESNPEKQKSLATEANSIIVEEAKNIFFIYTQNSVSRKNNVKGFELSPIDYYQINSDVTIE</sequence>
<evidence type="ECO:0000256" key="1">
    <source>
        <dbReference type="ARBA" id="ARBA00004193"/>
    </source>
</evidence>
<dbReference type="PROSITE" id="PS51257">
    <property type="entry name" value="PROKAR_LIPOPROTEIN"/>
    <property type="match status" value="1"/>
</dbReference>
<dbReference type="Proteomes" id="UP000006437">
    <property type="component" value="Unassembled WGS sequence"/>
</dbReference>
<evidence type="ECO:0000313" key="7">
    <source>
        <dbReference type="Proteomes" id="UP000006437"/>
    </source>
</evidence>
<dbReference type="PIRSF" id="PIRSF002741">
    <property type="entry name" value="MppA"/>
    <property type="match status" value="1"/>
</dbReference>
<comment type="subcellular location">
    <subcellularLocation>
        <location evidence="1">Cell membrane</location>
        <topology evidence="1">Lipid-anchor</topology>
    </subcellularLocation>
</comment>
<comment type="similarity">
    <text evidence="2">Belongs to the bacterial solute-binding protein 5 family.</text>
</comment>
<dbReference type="GO" id="GO:0042597">
    <property type="term" value="C:periplasmic space"/>
    <property type="evidence" value="ECO:0007669"/>
    <property type="project" value="UniProtKB-ARBA"/>
</dbReference>
<accession>G9WXJ7</accession>
<dbReference type="PROSITE" id="PS01040">
    <property type="entry name" value="SBP_BACTERIAL_5"/>
    <property type="match status" value="1"/>
</dbReference>
<dbReference type="Gene3D" id="3.10.105.10">
    <property type="entry name" value="Dipeptide-binding Protein, Domain 3"/>
    <property type="match status" value="1"/>
</dbReference>
<dbReference type="InterPro" id="IPR023765">
    <property type="entry name" value="SBP_5_CS"/>
</dbReference>
<keyword evidence="3 4" id="KW-0732">Signal</keyword>
<feature type="chain" id="PRO_5039460602" description="Solute-binding protein family 5 domain-containing protein" evidence="4">
    <location>
        <begin position="29"/>
        <end position="520"/>
    </location>
</feature>
<dbReference type="BioCyc" id="EBAC796937-HMP:GMGH-86-MONOMER"/>
<dbReference type="GO" id="GO:0043190">
    <property type="term" value="C:ATP-binding cassette (ABC) transporter complex"/>
    <property type="evidence" value="ECO:0007669"/>
    <property type="project" value="InterPro"/>
</dbReference>
<protein>
    <recommendedName>
        <fullName evidence="5">Solute-binding protein family 5 domain-containing protein</fullName>
    </recommendedName>
</protein>
<dbReference type="InterPro" id="IPR030678">
    <property type="entry name" value="Peptide/Ni-bd"/>
</dbReference>
<dbReference type="RefSeq" id="WP_009524323.1">
    <property type="nucleotide sequence ID" value="NZ_JH414546.1"/>
</dbReference>
<feature type="domain" description="Solute-binding protein family 5" evidence="5">
    <location>
        <begin position="80"/>
        <end position="436"/>
    </location>
</feature>
<reference evidence="6 7" key="1">
    <citation type="submission" date="2011-08" db="EMBL/GenBank/DDBJ databases">
        <title>The Genome Sequence of Eubacteriaceae bacterium ACC19a.</title>
        <authorList>
            <consortium name="The Broad Institute Genome Sequencing Platform"/>
            <person name="Earl A."/>
            <person name="Ward D."/>
            <person name="Feldgarden M."/>
            <person name="Gevers D."/>
            <person name="Sizova M."/>
            <person name="Hazen A."/>
            <person name="Epstein S."/>
            <person name="Young S.K."/>
            <person name="Zeng Q."/>
            <person name="Gargeya S."/>
            <person name="Fitzgerald M."/>
            <person name="Haas B."/>
            <person name="Abouelleil A."/>
            <person name="Alvarado L."/>
            <person name="Arachchi H.M."/>
            <person name="Berlin A."/>
            <person name="Brown A."/>
            <person name="Chapman S.B."/>
            <person name="Chen Z."/>
            <person name="Dunbar C."/>
            <person name="Freedman E."/>
            <person name="Gearin G."/>
            <person name="Gellesch M."/>
            <person name="Goldberg J."/>
            <person name="Griggs A."/>
            <person name="Gujja S."/>
            <person name="Heiman D."/>
            <person name="Howarth C."/>
            <person name="Larson L."/>
            <person name="Lui A."/>
            <person name="MacDonald P.J.P."/>
            <person name="Montmayeur A."/>
            <person name="Murphy C."/>
            <person name="Neiman D."/>
            <person name="Pearson M."/>
            <person name="Priest M."/>
            <person name="Roberts A."/>
            <person name="Saif S."/>
            <person name="Shea T."/>
            <person name="Shenoy N."/>
            <person name="Sisk P."/>
            <person name="Stolte C."/>
            <person name="Sykes S."/>
            <person name="Wortman J."/>
            <person name="Nusbaum C."/>
            <person name="Birren B."/>
        </authorList>
    </citation>
    <scope>NUCLEOTIDE SEQUENCE [LARGE SCALE GENOMIC DNA]</scope>
    <source>
        <strain evidence="6 7">ACC19a</strain>
    </source>
</reference>
<dbReference type="CDD" id="cd08490">
    <property type="entry name" value="PBP2_NikA_DppA_OppA_like_3"/>
    <property type="match status" value="1"/>
</dbReference>
<dbReference type="GO" id="GO:1904680">
    <property type="term" value="F:peptide transmembrane transporter activity"/>
    <property type="evidence" value="ECO:0007669"/>
    <property type="project" value="TreeGrafter"/>
</dbReference>
<evidence type="ECO:0000256" key="2">
    <source>
        <dbReference type="ARBA" id="ARBA00005695"/>
    </source>
</evidence>